<dbReference type="EMBL" id="FUEG01000004">
    <property type="protein sequence ID" value="SJL03553.1"/>
    <property type="molecule type" value="Genomic_DNA"/>
</dbReference>
<dbReference type="AlphaFoldDB" id="A0A284R4B4"/>
<dbReference type="Proteomes" id="UP000219338">
    <property type="component" value="Unassembled WGS sequence"/>
</dbReference>
<reference evidence="2" key="1">
    <citation type="journal article" date="2017" name="Nat. Ecol. Evol.">
        <title>Genome expansion and lineage-specific genetic innovations in the forest pathogenic fungi Armillaria.</title>
        <authorList>
            <person name="Sipos G."/>
            <person name="Prasanna A.N."/>
            <person name="Walter M.C."/>
            <person name="O'Connor E."/>
            <person name="Balint B."/>
            <person name="Krizsan K."/>
            <person name="Kiss B."/>
            <person name="Hess J."/>
            <person name="Varga T."/>
            <person name="Slot J."/>
            <person name="Riley R."/>
            <person name="Boka B."/>
            <person name="Rigling D."/>
            <person name="Barry K."/>
            <person name="Lee J."/>
            <person name="Mihaltcheva S."/>
            <person name="LaButti K."/>
            <person name="Lipzen A."/>
            <person name="Waldron R."/>
            <person name="Moloney N.M."/>
            <person name="Sperisen C."/>
            <person name="Kredics L."/>
            <person name="Vagvoelgyi C."/>
            <person name="Patrignani A."/>
            <person name="Fitzpatrick D."/>
            <person name="Nagy I."/>
            <person name="Doyle S."/>
            <person name="Anderson J.B."/>
            <person name="Grigoriev I.V."/>
            <person name="Gueldener U."/>
            <person name="Muensterkoetter M."/>
            <person name="Nagy L.G."/>
        </authorList>
    </citation>
    <scope>NUCLEOTIDE SEQUENCE [LARGE SCALE GENOMIC DNA]</scope>
    <source>
        <strain evidence="2">C18/9</strain>
    </source>
</reference>
<name>A0A284R4B4_ARMOS</name>
<accession>A0A284R4B4</accession>
<evidence type="ECO:0000313" key="1">
    <source>
        <dbReference type="EMBL" id="SJL03553.1"/>
    </source>
</evidence>
<gene>
    <name evidence="1" type="ORF">ARMOST_06910</name>
</gene>
<sequence>MCCALVVEHPYEPNDVSNRGLPAVQTNSLTTVKLEGRERGPARDHAYGWAMEPPFEAAKVVSVMAARESYE</sequence>
<organism evidence="1 2">
    <name type="scientific">Armillaria ostoyae</name>
    <name type="common">Armillaria root rot fungus</name>
    <dbReference type="NCBI Taxonomy" id="47428"/>
    <lineage>
        <taxon>Eukaryota</taxon>
        <taxon>Fungi</taxon>
        <taxon>Dikarya</taxon>
        <taxon>Basidiomycota</taxon>
        <taxon>Agaricomycotina</taxon>
        <taxon>Agaricomycetes</taxon>
        <taxon>Agaricomycetidae</taxon>
        <taxon>Agaricales</taxon>
        <taxon>Marasmiineae</taxon>
        <taxon>Physalacriaceae</taxon>
        <taxon>Armillaria</taxon>
    </lineage>
</organism>
<keyword evidence="2" id="KW-1185">Reference proteome</keyword>
<evidence type="ECO:0000313" key="2">
    <source>
        <dbReference type="Proteomes" id="UP000219338"/>
    </source>
</evidence>
<proteinExistence type="predicted"/>
<protein>
    <submittedName>
        <fullName evidence="1">Uncharacterized protein</fullName>
    </submittedName>
</protein>